<dbReference type="Proteomes" id="UP000509510">
    <property type="component" value="Chromosome IV"/>
</dbReference>
<name>A0A7H8R4W0_TALRU</name>
<dbReference type="EMBL" id="CP055901">
    <property type="protein sequence ID" value="QKX61196.1"/>
    <property type="molecule type" value="Genomic_DNA"/>
</dbReference>
<feature type="region of interest" description="Disordered" evidence="1">
    <location>
        <begin position="175"/>
        <end position="206"/>
    </location>
</feature>
<feature type="compositionally biased region" description="Basic residues" evidence="1">
    <location>
        <begin position="130"/>
        <end position="139"/>
    </location>
</feature>
<dbReference type="GeneID" id="55995832"/>
<feature type="region of interest" description="Disordered" evidence="1">
    <location>
        <begin position="130"/>
        <end position="155"/>
    </location>
</feature>
<keyword evidence="3" id="KW-1185">Reference proteome</keyword>
<protein>
    <submittedName>
        <fullName evidence="2">Uncharacterized protein</fullName>
    </submittedName>
</protein>
<accession>A0A7H8R4W0</accession>
<feature type="compositionally biased region" description="Acidic residues" evidence="1">
    <location>
        <begin position="185"/>
        <end position="206"/>
    </location>
</feature>
<dbReference type="RefSeq" id="XP_035347371.1">
    <property type="nucleotide sequence ID" value="XM_035491478.1"/>
</dbReference>
<reference evidence="3" key="1">
    <citation type="submission" date="2020-06" db="EMBL/GenBank/DDBJ databases">
        <title>A chromosome-scale genome assembly of Talaromyces rugulosus W13939.</title>
        <authorList>
            <person name="Wang B."/>
            <person name="Guo L."/>
            <person name="Ye K."/>
            <person name="Wang L."/>
        </authorList>
    </citation>
    <scope>NUCLEOTIDE SEQUENCE [LARGE SCALE GENOMIC DNA]</scope>
    <source>
        <strain evidence="3">W13939</strain>
    </source>
</reference>
<organism evidence="2 3">
    <name type="scientific">Talaromyces rugulosus</name>
    <name type="common">Penicillium rugulosum</name>
    <dbReference type="NCBI Taxonomy" id="121627"/>
    <lineage>
        <taxon>Eukaryota</taxon>
        <taxon>Fungi</taxon>
        <taxon>Dikarya</taxon>
        <taxon>Ascomycota</taxon>
        <taxon>Pezizomycotina</taxon>
        <taxon>Eurotiomycetes</taxon>
        <taxon>Eurotiomycetidae</taxon>
        <taxon>Eurotiales</taxon>
        <taxon>Trichocomaceae</taxon>
        <taxon>Talaromyces</taxon>
        <taxon>Talaromyces sect. Islandici</taxon>
    </lineage>
</organism>
<dbReference type="KEGG" id="trg:TRUGW13939_08343"/>
<gene>
    <name evidence="2" type="ORF">TRUGW13939_08343</name>
</gene>
<proteinExistence type="predicted"/>
<dbReference type="AlphaFoldDB" id="A0A7H8R4W0"/>
<evidence type="ECO:0000313" key="3">
    <source>
        <dbReference type="Proteomes" id="UP000509510"/>
    </source>
</evidence>
<evidence type="ECO:0000313" key="2">
    <source>
        <dbReference type="EMBL" id="QKX61196.1"/>
    </source>
</evidence>
<sequence>MASVTLRLRTRLEALWKTVLDYKKMDEILLQHNAIPDEFLSDNKIRLISHGFERADDDHPIDWEQGPTIFRAYSTPASSEPEFKEYIPPGDDCDHVYDSPSSPMNCAMFLAYGHLDKWVFGGFRRKNFPQRHISSHPKPRTAQWHNQGQSDFAHDGSIMHGELTQLVTAMRNRAYQPVKKRKDNDEDTYSDSNDYDDDDDYSDSEDDIKPPEFAFKYEQRFPVLMVSLVGPQHARIYTLVWMVRTWLLDNHAYTALKKEKCALGLLYKLPRKYTARRSLTMGYDLRYMVTFQLDI</sequence>
<evidence type="ECO:0000256" key="1">
    <source>
        <dbReference type="SAM" id="MobiDB-lite"/>
    </source>
</evidence>